<evidence type="ECO:0000313" key="3">
    <source>
        <dbReference type="Proteomes" id="UP001140513"/>
    </source>
</evidence>
<dbReference type="EMBL" id="JAPEUX010000004">
    <property type="protein sequence ID" value="KAJ4353620.1"/>
    <property type="molecule type" value="Genomic_DNA"/>
</dbReference>
<accession>A0A9W8XKM1</accession>
<gene>
    <name evidence="2" type="ORF">N0V89_005350</name>
</gene>
<dbReference type="Pfam" id="PF17648">
    <property type="entry name" value="Luciferase"/>
    <property type="match status" value="1"/>
</dbReference>
<name>A0A9W8XKM1_9PLEO</name>
<organism evidence="2 3">
    <name type="scientific">Didymosphaeria variabile</name>
    <dbReference type="NCBI Taxonomy" id="1932322"/>
    <lineage>
        <taxon>Eukaryota</taxon>
        <taxon>Fungi</taxon>
        <taxon>Dikarya</taxon>
        <taxon>Ascomycota</taxon>
        <taxon>Pezizomycotina</taxon>
        <taxon>Dothideomycetes</taxon>
        <taxon>Pleosporomycetidae</taxon>
        <taxon>Pleosporales</taxon>
        <taxon>Massarineae</taxon>
        <taxon>Didymosphaeriaceae</taxon>
        <taxon>Didymosphaeria</taxon>
    </lineage>
</organism>
<evidence type="ECO:0000259" key="1">
    <source>
        <dbReference type="Pfam" id="PF17648"/>
    </source>
</evidence>
<dbReference type="PANTHER" id="PTHR38695">
    <property type="entry name" value="AMINO ACID PERMEASE_ SLC12A DOMAIN-CONTAINING PROTEIN"/>
    <property type="match status" value="1"/>
</dbReference>
<dbReference type="InterPro" id="IPR048273">
    <property type="entry name" value="Luciferase"/>
</dbReference>
<reference evidence="2" key="1">
    <citation type="submission" date="2022-10" db="EMBL/GenBank/DDBJ databases">
        <title>Tapping the CABI collections for fungal endophytes: first genome assemblies for Collariella, Neodidymelliopsis, Ascochyta clinopodiicola, Didymella pomorum, Didymosphaeria variabile, Neocosmospora piperis and Neocucurbitaria cava.</title>
        <authorList>
            <person name="Hill R."/>
        </authorList>
    </citation>
    <scope>NUCLEOTIDE SEQUENCE</scope>
    <source>
        <strain evidence="2">IMI 356815</strain>
    </source>
</reference>
<dbReference type="RefSeq" id="XP_056071394.1">
    <property type="nucleotide sequence ID" value="XM_056214127.1"/>
</dbReference>
<proteinExistence type="predicted"/>
<protein>
    <recommendedName>
        <fullName evidence="1">Luciferase domain-containing protein</fullName>
    </recommendedName>
</protein>
<dbReference type="InterPro" id="IPR040841">
    <property type="entry name" value="Luciferase_dom"/>
</dbReference>
<dbReference type="GeneID" id="80908880"/>
<dbReference type="PANTHER" id="PTHR38695:SF1">
    <property type="entry name" value="AMINO ACID PERMEASE_ SLC12A DOMAIN-CONTAINING PROTEIN"/>
    <property type="match status" value="1"/>
</dbReference>
<dbReference type="OrthoDB" id="5358398at2759"/>
<evidence type="ECO:0000313" key="2">
    <source>
        <dbReference type="EMBL" id="KAJ4353620.1"/>
    </source>
</evidence>
<keyword evidence="3" id="KW-1185">Reference proteome</keyword>
<sequence length="260" mass="28563">MAAQLQTAVTERPLLAAAGALGLIFATIAYQDYRHYVSLGPHGLPPTFWGWYTQLKMTRMSRKDVTVPAPYNIDTVAGPHDKENFLPQDAARALKWRPGNKAPQIPNFVAPQRQTSDIASDEMKQAMYTYLDTLVASHGAVLQTQKSVLEGPVPAVGIKGFASLSDAEKPVVYRSTRGEIIHIHPPDGSTHLIMSLADQKSVIQTGWGRRHRLSGGGRLPWGYTFAYAPRNEMEFEVWKTLVGSAVEFCLANMGTNADGK</sequence>
<comment type="caution">
    <text evidence="2">The sequence shown here is derived from an EMBL/GenBank/DDBJ whole genome shotgun (WGS) entry which is preliminary data.</text>
</comment>
<dbReference type="AlphaFoldDB" id="A0A9W8XKM1"/>
<dbReference type="Proteomes" id="UP001140513">
    <property type="component" value="Unassembled WGS sequence"/>
</dbReference>
<feature type="domain" description="Luciferase" evidence="1">
    <location>
        <begin position="177"/>
        <end position="242"/>
    </location>
</feature>